<dbReference type="eggNOG" id="COG0840">
    <property type="taxonomic scope" value="Bacteria"/>
</dbReference>
<dbReference type="GO" id="GO:0005886">
    <property type="term" value="C:plasma membrane"/>
    <property type="evidence" value="ECO:0007669"/>
    <property type="project" value="TreeGrafter"/>
</dbReference>
<dbReference type="PANTHER" id="PTHR43531:SF11">
    <property type="entry name" value="METHYL-ACCEPTING CHEMOTAXIS PROTEIN 3"/>
    <property type="match status" value="1"/>
</dbReference>
<dbReference type="InterPro" id="IPR004089">
    <property type="entry name" value="MCPsignal_dom"/>
</dbReference>
<dbReference type="PRINTS" id="PR00260">
    <property type="entry name" value="CHEMTRNSDUCR"/>
</dbReference>
<comment type="similarity">
    <text evidence="2">Belongs to the methyl-accepting chemotaxis (MCP) protein family.</text>
</comment>
<dbReference type="HOGENOM" id="CLU_000445_107_35_7"/>
<dbReference type="PROSITE" id="PS50111">
    <property type="entry name" value="CHEMOTAXIS_TRANSDUC_2"/>
    <property type="match status" value="1"/>
</dbReference>
<dbReference type="KEGG" id="ant:Arnit_1941"/>
<dbReference type="GO" id="GO:0006935">
    <property type="term" value="P:chemotaxis"/>
    <property type="evidence" value="ECO:0007669"/>
    <property type="project" value="UniProtKB-KW"/>
</dbReference>
<feature type="domain" description="Methyl-accepting transducer" evidence="4">
    <location>
        <begin position="163"/>
        <end position="385"/>
    </location>
</feature>
<dbReference type="Proteomes" id="UP000000939">
    <property type="component" value="Chromosome"/>
</dbReference>
<dbReference type="GO" id="GO:0004888">
    <property type="term" value="F:transmembrane signaling receptor activity"/>
    <property type="evidence" value="ECO:0007669"/>
    <property type="project" value="InterPro"/>
</dbReference>
<evidence type="ECO:0000256" key="3">
    <source>
        <dbReference type="PROSITE-ProRule" id="PRU00284"/>
    </source>
</evidence>
<dbReference type="GO" id="GO:0007165">
    <property type="term" value="P:signal transduction"/>
    <property type="evidence" value="ECO:0007669"/>
    <property type="project" value="UniProtKB-KW"/>
</dbReference>
<protein>
    <submittedName>
        <fullName evidence="5">Methyl-accepting chemotaxis sensory transducer</fullName>
    </submittedName>
</protein>
<dbReference type="STRING" id="572480.Arnit_1941"/>
<dbReference type="Pfam" id="PF00015">
    <property type="entry name" value="MCPsignal"/>
    <property type="match status" value="1"/>
</dbReference>
<dbReference type="SUPFAM" id="SSF58104">
    <property type="entry name" value="Methyl-accepting chemotaxis protein (MCP) signaling domain"/>
    <property type="match status" value="1"/>
</dbReference>
<dbReference type="AlphaFoldDB" id="D5V211"/>
<dbReference type="InterPro" id="IPR051310">
    <property type="entry name" value="MCP_chemotaxis"/>
</dbReference>
<name>D5V211_ARCNC</name>
<dbReference type="Gene3D" id="1.10.287.950">
    <property type="entry name" value="Methyl-accepting chemotaxis protein"/>
    <property type="match status" value="1"/>
</dbReference>
<organism evidence="5 6">
    <name type="scientific">Arcobacter nitrofigilis (strain ATCC 33309 / DSM 7299 / CCUG 15893 / LMG 7604 / NCTC 12251 / CI)</name>
    <name type="common">Campylobacter nitrofigilis</name>
    <dbReference type="NCBI Taxonomy" id="572480"/>
    <lineage>
        <taxon>Bacteria</taxon>
        <taxon>Pseudomonadati</taxon>
        <taxon>Campylobacterota</taxon>
        <taxon>Epsilonproteobacteria</taxon>
        <taxon>Campylobacterales</taxon>
        <taxon>Arcobacteraceae</taxon>
        <taxon>Arcobacter</taxon>
    </lineage>
</organism>
<dbReference type="PANTHER" id="PTHR43531">
    <property type="entry name" value="PROTEIN ICFG"/>
    <property type="match status" value="1"/>
</dbReference>
<keyword evidence="6" id="KW-1185">Reference proteome</keyword>
<dbReference type="OrthoDB" id="5337214at2"/>
<keyword evidence="3" id="KW-0807">Transducer</keyword>
<evidence type="ECO:0000259" key="4">
    <source>
        <dbReference type="PROSITE" id="PS50111"/>
    </source>
</evidence>
<evidence type="ECO:0000313" key="6">
    <source>
        <dbReference type="Proteomes" id="UP000000939"/>
    </source>
</evidence>
<keyword evidence="1" id="KW-0145">Chemotaxis</keyword>
<evidence type="ECO:0000313" key="5">
    <source>
        <dbReference type="EMBL" id="ADG93595.1"/>
    </source>
</evidence>
<evidence type="ECO:0000256" key="1">
    <source>
        <dbReference type="ARBA" id="ARBA00022500"/>
    </source>
</evidence>
<accession>D5V211</accession>
<dbReference type="EMBL" id="CP001999">
    <property type="protein sequence ID" value="ADG93595.1"/>
    <property type="molecule type" value="Genomic_DNA"/>
</dbReference>
<reference evidence="5 6" key="1">
    <citation type="journal article" date="2010" name="Stand. Genomic Sci.">
        <title>Complete genome sequence of Arcobacter nitrofigilis type strain (CI).</title>
        <authorList>
            <person name="Pati A."/>
            <person name="Gronow S."/>
            <person name="Lapidus A."/>
            <person name="Copeland A."/>
            <person name="Glavina Del Rio T."/>
            <person name="Nolan M."/>
            <person name="Lucas S."/>
            <person name="Tice H."/>
            <person name="Cheng J.F."/>
            <person name="Han C."/>
            <person name="Chertkov O."/>
            <person name="Bruce D."/>
            <person name="Tapia R."/>
            <person name="Goodwin L."/>
            <person name="Pitluck S."/>
            <person name="Liolios K."/>
            <person name="Ivanova N."/>
            <person name="Mavromatis K."/>
            <person name="Chen A."/>
            <person name="Palaniappan K."/>
            <person name="Land M."/>
            <person name="Hauser L."/>
            <person name="Chang Y.J."/>
            <person name="Jeffries C.D."/>
            <person name="Detter J.C."/>
            <person name="Rohde M."/>
            <person name="Goker M."/>
            <person name="Bristow J."/>
            <person name="Eisen J.A."/>
            <person name="Markowitz V."/>
            <person name="Hugenholtz P."/>
            <person name="Klenk H.P."/>
            <person name="Kyrpides N.C."/>
        </authorList>
    </citation>
    <scope>NUCLEOTIDE SEQUENCE [LARGE SCALE GENOMIC DNA]</scope>
    <source>
        <strain evidence="6">ATCC 33309 / DSM 7299 / CCUG 15893 / LMG 7604 / NCTC 12251 / CI</strain>
    </source>
</reference>
<dbReference type="InterPro" id="IPR004090">
    <property type="entry name" value="Chemotax_Me-accpt_rcpt"/>
</dbReference>
<sequence length="418" mass="46165">MFFNNSSENKILEIFDNLEKFVDGEINSIPKIDYKSSGFNQKIIDKLSIISEKMCRKNEAELLVFGEIMLIAEKLSDGYISDKIHYTNTSNKKLNYIAKTINNLVDKLQDMLGSNLHKITYVLDKYAKLDFTSKIENESGKLVLALNNVTDLISQILYENKSNGLTLDYTSNELLENVQKLNESSTSAAASIEETAAAIEEITGNIRLNTETIVKMSEFSNEVTSSVHVGEELANKTTIAMDEINTQVSSINEAITIIDQIAFQTNILSLNAAVEAATAGEAGKGFAVVAAEVRNLASRSAEAAKEIKKIVESANLKANYGKSIADEMKNGYKLLYNNVSQTTELISDIETASREQLLGIEQINHAVNLLDRQTQENANIASKTNDMAMITDEISKLIVSKANEKEFIGKELAKMKSI</sequence>
<gene>
    <name evidence="5" type="ordered locus">Arnit_1941</name>
</gene>
<dbReference type="SMART" id="SM00283">
    <property type="entry name" value="MA"/>
    <property type="match status" value="1"/>
</dbReference>
<evidence type="ECO:0000256" key="2">
    <source>
        <dbReference type="ARBA" id="ARBA00029447"/>
    </source>
</evidence>
<proteinExistence type="inferred from homology"/>